<name>A0A1I7RWK6_BURXY</name>
<reference evidence="4" key="1">
    <citation type="submission" date="2016-11" db="UniProtKB">
        <authorList>
            <consortium name="WormBaseParasite"/>
        </authorList>
    </citation>
    <scope>IDENTIFICATION</scope>
</reference>
<evidence type="ECO:0000313" key="4">
    <source>
        <dbReference type="WBParaSite" id="BXY_0511900.1"/>
    </source>
</evidence>
<feature type="compositionally biased region" description="Polar residues" evidence="2">
    <location>
        <begin position="120"/>
        <end position="129"/>
    </location>
</feature>
<sequence>MIYHLISYARIPAMGVNGLLVEQHRPFSAASNARALKAQYGSQPALNAKYVQPPAPILRLPESRENYSHYDYFKPEPFRRPASAGAGHLVRAGTETNTTTSDSSPTDSNNYSVVMRSRSKGPSNPSTKQIRAPAPPQTKSVHSLHQVLNGNRYRPASLTSSGSGSCSGSSGMAEVRWTNSRQSSSNSPPDSGPRYAEEHQHQVEKHEQLLKEEGKIVQKGLEVTKQLLKWYDERVDSLEKRKRMLKKGMVALDSAVHEQKLNFQRAQITALNRRMCALMTSSEKGFPSHENIRNPVKPPENGNYTSVDQPANTALQLLKQNRKLAEELEAKSQQIELLQREKRLQELKDIEKRRGDSKSSALPNYVHRPAALVRPAMAKQNYSQLPIKVHDTLL</sequence>
<keyword evidence="1" id="KW-0175">Coiled coil</keyword>
<dbReference type="PANTHER" id="PTHR14907:SF2">
    <property type="entry name" value="SUPPRESSOR APC DOMAIN-CONTAINING PROTEIN 2"/>
    <property type="match status" value="1"/>
</dbReference>
<dbReference type="InterPro" id="IPR026828">
    <property type="entry name" value="SAPC2_1/2"/>
</dbReference>
<feature type="compositionally biased region" description="Basic and acidic residues" evidence="2">
    <location>
        <begin position="195"/>
        <end position="207"/>
    </location>
</feature>
<feature type="compositionally biased region" description="Low complexity" evidence="2">
    <location>
        <begin position="180"/>
        <end position="193"/>
    </location>
</feature>
<protein>
    <submittedName>
        <fullName evidence="4">SPATA1_C domain-containing protein</fullName>
    </submittedName>
</protein>
<proteinExistence type="predicted"/>
<evidence type="ECO:0000256" key="1">
    <source>
        <dbReference type="SAM" id="Coils"/>
    </source>
</evidence>
<dbReference type="WBParaSite" id="BXY_0511900.1">
    <property type="protein sequence ID" value="BXY_0511900.1"/>
    <property type="gene ID" value="BXY_0511900"/>
</dbReference>
<accession>A0A1I7RWK6</accession>
<dbReference type="Proteomes" id="UP000095284">
    <property type="component" value="Unplaced"/>
</dbReference>
<feature type="coiled-coil region" evidence="1">
    <location>
        <begin position="311"/>
        <end position="348"/>
    </location>
</feature>
<feature type="compositionally biased region" description="Low complexity" evidence="2">
    <location>
        <begin position="96"/>
        <end position="112"/>
    </location>
</feature>
<feature type="compositionally biased region" description="Low complexity" evidence="2">
    <location>
        <begin position="160"/>
        <end position="171"/>
    </location>
</feature>
<evidence type="ECO:0000313" key="3">
    <source>
        <dbReference type="Proteomes" id="UP000095284"/>
    </source>
</evidence>
<dbReference type="PANTHER" id="PTHR14907">
    <property type="entry name" value="FI14130P"/>
    <property type="match status" value="1"/>
</dbReference>
<organism evidence="3 4">
    <name type="scientific">Bursaphelenchus xylophilus</name>
    <name type="common">Pinewood nematode worm</name>
    <name type="synonym">Aphelenchoides xylophilus</name>
    <dbReference type="NCBI Taxonomy" id="6326"/>
    <lineage>
        <taxon>Eukaryota</taxon>
        <taxon>Metazoa</taxon>
        <taxon>Ecdysozoa</taxon>
        <taxon>Nematoda</taxon>
        <taxon>Chromadorea</taxon>
        <taxon>Rhabditida</taxon>
        <taxon>Tylenchina</taxon>
        <taxon>Tylenchomorpha</taxon>
        <taxon>Aphelenchoidea</taxon>
        <taxon>Aphelenchoididae</taxon>
        <taxon>Bursaphelenchus</taxon>
    </lineage>
</organism>
<feature type="compositionally biased region" description="Polar residues" evidence="2">
    <location>
        <begin position="137"/>
        <end position="149"/>
    </location>
</feature>
<dbReference type="AlphaFoldDB" id="A0A1I7RWK6"/>
<evidence type="ECO:0000256" key="2">
    <source>
        <dbReference type="SAM" id="MobiDB-lite"/>
    </source>
</evidence>
<dbReference type="eggNOG" id="ENOG502SBDQ">
    <property type="taxonomic scope" value="Eukaryota"/>
</dbReference>
<feature type="region of interest" description="Disordered" evidence="2">
    <location>
        <begin position="92"/>
        <end position="207"/>
    </location>
</feature>